<evidence type="ECO:0000313" key="1">
    <source>
        <dbReference type="EMBL" id="MDN3711536.1"/>
    </source>
</evidence>
<keyword evidence="2" id="KW-1185">Reference proteome</keyword>
<gene>
    <name evidence="1" type="ORF">QWZ10_06360</name>
</gene>
<evidence type="ECO:0000313" key="2">
    <source>
        <dbReference type="Proteomes" id="UP001243846"/>
    </source>
</evidence>
<protein>
    <submittedName>
        <fullName evidence="1">Uncharacterized protein</fullName>
    </submittedName>
</protein>
<reference evidence="2" key="1">
    <citation type="journal article" date="2019" name="Int. J. Syst. Evol. Microbiol.">
        <title>The Global Catalogue of Microorganisms (GCM) 10K type strain sequencing project: providing services to taxonomists for standard genome sequencing and annotation.</title>
        <authorList>
            <consortium name="The Broad Institute Genomics Platform"/>
            <consortium name="The Broad Institute Genome Sequencing Center for Infectious Disease"/>
            <person name="Wu L."/>
            <person name="Ma J."/>
        </authorList>
    </citation>
    <scope>NUCLEOTIDE SEQUENCE [LARGE SCALE GENOMIC DNA]</scope>
    <source>
        <strain evidence="2">CECT 8482</strain>
    </source>
</reference>
<dbReference type="SUPFAM" id="SSF53474">
    <property type="entry name" value="alpha/beta-Hydrolases"/>
    <property type="match status" value="1"/>
</dbReference>
<dbReference type="InterPro" id="IPR029058">
    <property type="entry name" value="AB_hydrolase_fold"/>
</dbReference>
<accession>A0ABT8D582</accession>
<dbReference type="EMBL" id="JAUFRC010000001">
    <property type="protein sequence ID" value="MDN3711536.1"/>
    <property type="molecule type" value="Genomic_DNA"/>
</dbReference>
<comment type="caution">
    <text evidence="1">The sequence shown here is derived from an EMBL/GenBank/DDBJ whole genome shotgun (WGS) entry which is preliminary data.</text>
</comment>
<sequence>MAGFVGLPAMPPPPEGYSAIIASDGNATFPLLWHARERLAPAAPLAVIGIGYPDGRRFDVVRRCTT</sequence>
<proteinExistence type="predicted"/>
<dbReference type="Proteomes" id="UP001243846">
    <property type="component" value="Unassembled WGS sequence"/>
</dbReference>
<organism evidence="1 2">
    <name type="scientific">Paracoccus cavernae</name>
    <dbReference type="NCBI Taxonomy" id="1571207"/>
    <lineage>
        <taxon>Bacteria</taxon>
        <taxon>Pseudomonadati</taxon>
        <taxon>Pseudomonadota</taxon>
        <taxon>Alphaproteobacteria</taxon>
        <taxon>Rhodobacterales</taxon>
        <taxon>Paracoccaceae</taxon>
        <taxon>Paracoccus</taxon>
    </lineage>
</organism>
<name>A0ABT8D582_9RHOB</name>
<dbReference type="Gene3D" id="3.40.50.1820">
    <property type="entry name" value="alpha/beta hydrolase"/>
    <property type="match status" value="1"/>
</dbReference>